<organism evidence="3 4">
    <name type="scientific">Paspalum notatum var. saurae</name>
    <dbReference type="NCBI Taxonomy" id="547442"/>
    <lineage>
        <taxon>Eukaryota</taxon>
        <taxon>Viridiplantae</taxon>
        <taxon>Streptophyta</taxon>
        <taxon>Embryophyta</taxon>
        <taxon>Tracheophyta</taxon>
        <taxon>Spermatophyta</taxon>
        <taxon>Magnoliopsida</taxon>
        <taxon>Liliopsida</taxon>
        <taxon>Poales</taxon>
        <taxon>Poaceae</taxon>
        <taxon>PACMAD clade</taxon>
        <taxon>Panicoideae</taxon>
        <taxon>Andropogonodae</taxon>
        <taxon>Paspaleae</taxon>
        <taxon>Paspalinae</taxon>
        <taxon>Paspalum</taxon>
    </lineage>
</organism>
<feature type="compositionally biased region" description="Polar residues" evidence="1">
    <location>
        <begin position="318"/>
        <end position="343"/>
    </location>
</feature>
<dbReference type="EMBL" id="CP144748">
    <property type="protein sequence ID" value="WVZ68277.1"/>
    <property type="molecule type" value="Genomic_DNA"/>
</dbReference>
<dbReference type="SMART" id="SM00384">
    <property type="entry name" value="AT_hook"/>
    <property type="match status" value="2"/>
</dbReference>
<keyword evidence="4" id="KW-1185">Reference proteome</keyword>
<dbReference type="Pfam" id="PF21743">
    <property type="entry name" value="PTM_DIR17_Tudor"/>
    <property type="match status" value="1"/>
</dbReference>
<evidence type="ECO:0000313" key="4">
    <source>
        <dbReference type="Proteomes" id="UP001341281"/>
    </source>
</evidence>
<dbReference type="PANTHER" id="PTHR37384:SF1">
    <property type="entry name" value="OS01G0835600 PROTEIN"/>
    <property type="match status" value="1"/>
</dbReference>
<accession>A0AAQ3WNE2</accession>
<dbReference type="PANTHER" id="PTHR37384">
    <property type="entry name" value="OS01G0835600 PROTEIN"/>
    <property type="match status" value="1"/>
</dbReference>
<dbReference type="CDD" id="cd20401">
    <property type="entry name" value="Tudor_AtPTM-like"/>
    <property type="match status" value="1"/>
</dbReference>
<dbReference type="GO" id="GO:0003677">
    <property type="term" value="F:DNA binding"/>
    <property type="evidence" value="ECO:0007669"/>
    <property type="project" value="InterPro"/>
</dbReference>
<evidence type="ECO:0000313" key="3">
    <source>
        <dbReference type="EMBL" id="WVZ68277.1"/>
    </source>
</evidence>
<evidence type="ECO:0000259" key="2">
    <source>
        <dbReference type="Pfam" id="PF21743"/>
    </source>
</evidence>
<feature type="compositionally biased region" description="Polar residues" evidence="1">
    <location>
        <begin position="1"/>
        <end position="14"/>
    </location>
</feature>
<gene>
    <name evidence="3" type="ORF">U9M48_017236</name>
</gene>
<feature type="compositionally biased region" description="Polar residues" evidence="1">
    <location>
        <begin position="370"/>
        <end position="393"/>
    </location>
</feature>
<dbReference type="Pfam" id="PF02178">
    <property type="entry name" value="AT_hook"/>
    <property type="match status" value="2"/>
</dbReference>
<feature type="domain" description="PTM/DIR17-like Tudor" evidence="2">
    <location>
        <begin position="215"/>
        <end position="262"/>
    </location>
</feature>
<proteinExistence type="predicted"/>
<protein>
    <recommendedName>
        <fullName evidence="2">PTM/DIR17-like Tudor domain-containing protein</fullName>
    </recommendedName>
</protein>
<dbReference type="AlphaFoldDB" id="A0AAQ3WNE2"/>
<feature type="region of interest" description="Disordered" evidence="1">
    <location>
        <begin position="318"/>
        <end position="393"/>
    </location>
</feature>
<evidence type="ECO:0000256" key="1">
    <source>
        <dbReference type="SAM" id="MobiDB-lite"/>
    </source>
</evidence>
<name>A0AAQ3WNE2_PASNO</name>
<reference evidence="3 4" key="1">
    <citation type="submission" date="2024-02" db="EMBL/GenBank/DDBJ databases">
        <title>High-quality chromosome-scale genome assembly of Pensacola bahiagrass (Paspalum notatum Flugge var. saurae).</title>
        <authorList>
            <person name="Vega J.M."/>
            <person name="Podio M."/>
            <person name="Orjuela J."/>
            <person name="Siena L.A."/>
            <person name="Pessino S.C."/>
            <person name="Combes M.C."/>
            <person name="Mariac C."/>
            <person name="Albertini E."/>
            <person name="Pupilli F."/>
            <person name="Ortiz J.P.A."/>
            <person name="Leblanc O."/>
        </authorList>
    </citation>
    <scope>NUCLEOTIDE SEQUENCE [LARGE SCALE GENOMIC DNA]</scope>
    <source>
        <strain evidence="3">R1</strain>
        <tissue evidence="3">Leaf</tissue>
    </source>
</reference>
<dbReference type="InterPro" id="IPR047365">
    <property type="entry name" value="Tudor_AtPTM-like"/>
</dbReference>
<dbReference type="InterPro" id="IPR017956">
    <property type="entry name" value="AT_hook_DNA-bd_motif"/>
</dbReference>
<feature type="region of interest" description="Disordered" evidence="1">
    <location>
        <begin position="1"/>
        <end position="84"/>
    </location>
</feature>
<sequence length="420" mass="45918">MGLGPTNSAQSANVSRVAPFSREGSGSAKSVLPPPPPAPICSRPLPTGASPPRTAGPPPLGKRHRGQATSPASPPFIQRRSKQRPLRLSHRLLSRLHAVTVSQSFLSATTTTGRLVPREVFAGRLSSDEHPPVFNAMLKPTTGITSLQCEKTMEGTDDGKQESEAASVIKAAREPAIIINGAPDLPRDCTASSQSEVRNDAESHVDPRFGGWLEGRKVRKLFGDTYYIGKVAKYDNESNWYNVIYDDGDQEDLEWCELEEILLPLDITAPLKTLVMEKCKLQGSVPDFSRPKVGRPRKVYATMDDNTNKQMEIVALESQGQQSTSTVNETNGQLVIFSEGNTQPRKRGRPRKFVSLSADNQPRKRGRPPKNSNASGNSQNVENTPGSQNSTLLRNTMTARAERLKRENLRAQGTSGTQLF</sequence>
<dbReference type="Gene3D" id="2.30.30.140">
    <property type="match status" value="1"/>
</dbReference>
<dbReference type="Proteomes" id="UP001341281">
    <property type="component" value="Chromosome 04"/>
</dbReference>